<proteinExistence type="predicted"/>
<evidence type="ECO:0000313" key="7">
    <source>
        <dbReference type="Ensembl" id="ENSFHEP00000031776.1"/>
    </source>
</evidence>
<reference evidence="7" key="1">
    <citation type="submission" date="2025-08" db="UniProtKB">
        <authorList>
            <consortium name="Ensembl"/>
        </authorList>
    </citation>
    <scope>IDENTIFICATION</scope>
</reference>
<accession>A0A3Q2QV18</accession>
<keyword evidence="3 5" id="KW-0863">Zinc-finger</keyword>
<dbReference type="SMART" id="SM00355">
    <property type="entry name" value="ZnF_C2H2"/>
    <property type="match status" value="2"/>
</dbReference>
<dbReference type="GO" id="GO:0045944">
    <property type="term" value="P:positive regulation of transcription by RNA polymerase II"/>
    <property type="evidence" value="ECO:0007669"/>
    <property type="project" value="UniProtKB-ARBA"/>
</dbReference>
<dbReference type="GeneTree" id="ENSGT00940000161979"/>
<dbReference type="GO" id="GO:0005634">
    <property type="term" value="C:nucleus"/>
    <property type="evidence" value="ECO:0007669"/>
    <property type="project" value="UniProtKB-ARBA"/>
</dbReference>
<dbReference type="InterPro" id="IPR050329">
    <property type="entry name" value="GLI_C2H2-zinc-finger"/>
</dbReference>
<dbReference type="STRING" id="8078.ENSFHEP00000031776"/>
<reference evidence="7" key="2">
    <citation type="submission" date="2025-09" db="UniProtKB">
        <authorList>
            <consortium name="Ensembl"/>
        </authorList>
    </citation>
    <scope>IDENTIFICATION</scope>
</reference>
<evidence type="ECO:0000256" key="2">
    <source>
        <dbReference type="ARBA" id="ARBA00022737"/>
    </source>
</evidence>
<dbReference type="SUPFAM" id="SSF57667">
    <property type="entry name" value="beta-beta-alpha zinc fingers"/>
    <property type="match status" value="2"/>
</dbReference>
<keyword evidence="4" id="KW-0862">Zinc</keyword>
<dbReference type="Gene3D" id="3.30.160.60">
    <property type="entry name" value="Classic Zinc Finger"/>
    <property type="match status" value="3"/>
</dbReference>
<dbReference type="PROSITE" id="PS50157">
    <property type="entry name" value="ZINC_FINGER_C2H2_2"/>
    <property type="match status" value="2"/>
</dbReference>
<evidence type="ECO:0000256" key="1">
    <source>
        <dbReference type="ARBA" id="ARBA00022723"/>
    </source>
</evidence>
<feature type="domain" description="C2H2-type" evidence="6">
    <location>
        <begin position="54"/>
        <end position="81"/>
    </location>
</feature>
<dbReference type="FunFam" id="3.30.160.60:FF:002343">
    <property type="entry name" value="Zinc finger protein 33A"/>
    <property type="match status" value="1"/>
</dbReference>
<dbReference type="InterPro" id="IPR013087">
    <property type="entry name" value="Znf_C2H2_type"/>
</dbReference>
<feature type="domain" description="C2H2-type" evidence="6">
    <location>
        <begin position="26"/>
        <end position="53"/>
    </location>
</feature>
<dbReference type="PROSITE" id="PS00028">
    <property type="entry name" value="ZINC_FINGER_C2H2_1"/>
    <property type="match status" value="2"/>
</dbReference>
<dbReference type="PANTHER" id="PTHR19818">
    <property type="entry name" value="ZINC FINGER PROTEIN ZIC AND GLI"/>
    <property type="match status" value="1"/>
</dbReference>
<evidence type="ECO:0000259" key="6">
    <source>
        <dbReference type="PROSITE" id="PS50157"/>
    </source>
</evidence>
<dbReference type="AlphaFoldDB" id="A0A3Q2QV18"/>
<dbReference type="FunFam" id="3.30.160.60:FF:000260">
    <property type="entry name" value="Spalt-like transcription factor 1"/>
    <property type="match status" value="1"/>
</dbReference>
<dbReference type="GO" id="GO:0000978">
    <property type="term" value="F:RNA polymerase II cis-regulatory region sequence-specific DNA binding"/>
    <property type="evidence" value="ECO:0007669"/>
    <property type="project" value="TreeGrafter"/>
</dbReference>
<evidence type="ECO:0000313" key="8">
    <source>
        <dbReference type="Proteomes" id="UP000265000"/>
    </source>
</evidence>
<dbReference type="Ensembl" id="ENSFHET00000024529.1">
    <property type="protein sequence ID" value="ENSFHEP00000031776.1"/>
    <property type="gene ID" value="ENSFHEG00000000461.1"/>
</dbReference>
<dbReference type="GO" id="GO:0000981">
    <property type="term" value="F:DNA-binding transcription factor activity, RNA polymerase II-specific"/>
    <property type="evidence" value="ECO:0007669"/>
    <property type="project" value="TreeGrafter"/>
</dbReference>
<protein>
    <recommendedName>
        <fullName evidence="6">C2H2-type domain-containing protein</fullName>
    </recommendedName>
</protein>
<dbReference type="Proteomes" id="UP000265000">
    <property type="component" value="Unplaced"/>
</dbReference>
<evidence type="ECO:0000256" key="5">
    <source>
        <dbReference type="PROSITE-ProRule" id="PRU00042"/>
    </source>
</evidence>
<dbReference type="InterPro" id="IPR036236">
    <property type="entry name" value="Znf_C2H2_sf"/>
</dbReference>
<dbReference type="Pfam" id="PF00096">
    <property type="entry name" value="zf-C2H2"/>
    <property type="match status" value="2"/>
</dbReference>
<keyword evidence="1" id="KW-0479">Metal-binding</keyword>
<name>A0A3Q2QV18_FUNHE</name>
<sequence>MNCIQPSGVLKYNSRHMKTHTGEKPFSCPTCAKRFTTKGNLIIHIRTHTGEKPFSCPTCAKRFSIEGNLIIHIRTHTDEKPFSCPTSFPVSDG</sequence>
<keyword evidence="8" id="KW-1185">Reference proteome</keyword>
<dbReference type="GO" id="GO:0008270">
    <property type="term" value="F:zinc ion binding"/>
    <property type="evidence" value="ECO:0007669"/>
    <property type="project" value="UniProtKB-KW"/>
</dbReference>
<evidence type="ECO:0000256" key="4">
    <source>
        <dbReference type="ARBA" id="ARBA00022833"/>
    </source>
</evidence>
<organism evidence="7 8">
    <name type="scientific">Fundulus heteroclitus</name>
    <name type="common">Killifish</name>
    <name type="synonym">Mummichog</name>
    <dbReference type="NCBI Taxonomy" id="8078"/>
    <lineage>
        <taxon>Eukaryota</taxon>
        <taxon>Metazoa</taxon>
        <taxon>Chordata</taxon>
        <taxon>Craniata</taxon>
        <taxon>Vertebrata</taxon>
        <taxon>Euteleostomi</taxon>
        <taxon>Actinopterygii</taxon>
        <taxon>Neopterygii</taxon>
        <taxon>Teleostei</taxon>
        <taxon>Neoteleostei</taxon>
        <taxon>Acanthomorphata</taxon>
        <taxon>Ovalentaria</taxon>
        <taxon>Atherinomorphae</taxon>
        <taxon>Cyprinodontiformes</taxon>
        <taxon>Fundulidae</taxon>
        <taxon>Fundulus</taxon>
    </lineage>
</organism>
<dbReference type="PANTHER" id="PTHR19818:SF162">
    <property type="entry name" value="GASTRULA ZINC FINGER PROTEIN XLCGF57.1-RELATED"/>
    <property type="match status" value="1"/>
</dbReference>
<evidence type="ECO:0000256" key="3">
    <source>
        <dbReference type="ARBA" id="ARBA00022771"/>
    </source>
</evidence>
<keyword evidence="2" id="KW-0677">Repeat</keyword>